<keyword evidence="3" id="KW-1185">Reference proteome</keyword>
<evidence type="ECO:0000313" key="2">
    <source>
        <dbReference type="EMBL" id="QEL55469.1"/>
    </source>
</evidence>
<name>A0A5C1DHP3_9NEIS</name>
<dbReference type="AlphaFoldDB" id="A0A5C1DHP3"/>
<keyword evidence="1" id="KW-0175">Coiled coil</keyword>
<dbReference type="RefSeq" id="WP_149295832.1">
    <property type="nucleotide sequence ID" value="NZ_CP043473.1"/>
</dbReference>
<sequence>MSAILILIHPDHEPLLEENEALKSLCANLEQRLAEQGSNIAELRSAAELVGQLQELLEERDRENDELRHALAVARLSPESRARVIQLIRESAA</sequence>
<proteinExistence type="predicted"/>
<gene>
    <name evidence="2" type="ORF">FYK34_07780</name>
</gene>
<reference evidence="2 3" key="1">
    <citation type="submission" date="2019-08" db="EMBL/GenBank/DDBJ databases">
        <title>Chromobacterium paludis, a novel bacterium isolated from a Maryland marsh pond.</title>
        <authorList>
            <person name="Blackburn M.B."/>
            <person name="Gundersen-Rindal D.E."/>
        </authorList>
    </citation>
    <scope>NUCLEOTIDE SEQUENCE [LARGE SCALE GENOMIC DNA]</scope>
    <source>
        <strain evidence="3">IIBBL 257-1</strain>
    </source>
</reference>
<protein>
    <submittedName>
        <fullName evidence="2">Uncharacterized protein</fullName>
    </submittedName>
</protein>
<accession>A0A5C1DHP3</accession>
<feature type="coiled-coil region" evidence="1">
    <location>
        <begin position="19"/>
        <end position="73"/>
    </location>
</feature>
<dbReference type="Proteomes" id="UP000322079">
    <property type="component" value="Chromosome"/>
</dbReference>
<evidence type="ECO:0000256" key="1">
    <source>
        <dbReference type="SAM" id="Coils"/>
    </source>
</evidence>
<dbReference type="EMBL" id="CP043473">
    <property type="protein sequence ID" value="QEL55469.1"/>
    <property type="molecule type" value="Genomic_DNA"/>
</dbReference>
<organism evidence="2 3">
    <name type="scientific">Chromobacterium paludis</name>
    <dbReference type="NCBI Taxonomy" id="2605945"/>
    <lineage>
        <taxon>Bacteria</taxon>
        <taxon>Pseudomonadati</taxon>
        <taxon>Pseudomonadota</taxon>
        <taxon>Betaproteobacteria</taxon>
        <taxon>Neisseriales</taxon>
        <taxon>Chromobacteriaceae</taxon>
        <taxon>Chromobacterium</taxon>
    </lineage>
</organism>
<evidence type="ECO:0000313" key="3">
    <source>
        <dbReference type="Proteomes" id="UP000322079"/>
    </source>
</evidence>
<dbReference type="KEGG" id="chrm:FYK34_07780"/>